<dbReference type="RefSeq" id="WP_035609133.1">
    <property type="nucleotide sequence ID" value="NZ_JEMG01000001.1"/>
</dbReference>
<evidence type="ECO:0000313" key="10">
    <source>
        <dbReference type="EMBL" id="EYC52114.1"/>
    </source>
</evidence>
<feature type="transmembrane region" description="Helical" evidence="9">
    <location>
        <begin position="72"/>
        <end position="89"/>
    </location>
</feature>
<evidence type="ECO:0000256" key="5">
    <source>
        <dbReference type="ARBA" id="ARBA00022692"/>
    </source>
</evidence>
<dbReference type="PANTHER" id="PTHR30574:SF1">
    <property type="entry name" value="SULPHUR TRANSPORT DOMAIN-CONTAINING PROTEIN"/>
    <property type="match status" value="1"/>
</dbReference>
<dbReference type="PANTHER" id="PTHR30574">
    <property type="entry name" value="INNER MEMBRANE PROTEIN YEDE"/>
    <property type="match status" value="1"/>
</dbReference>
<feature type="transmembrane region" description="Helical" evidence="9">
    <location>
        <begin position="101"/>
        <end position="117"/>
    </location>
</feature>
<feature type="transmembrane region" description="Helical" evidence="9">
    <location>
        <begin position="138"/>
        <end position="160"/>
    </location>
</feature>
<keyword evidence="7 9" id="KW-0472">Membrane</keyword>
<accession>A0A016XJ63</accession>
<dbReference type="InterPro" id="IPR007272">
    <property type="entry name" value="Sulf_transp_TsuA/YedE"/>
</dbReference>
<keyword evidence="2" id="KW-0813">Transport</keyword>
<proteinExistence type="inferred from homology"/>
<comment type="similarity">
    <text evidence="8">Belongs to the TsuA/YedE (TC 9.B.102) family.</text>
</comment>
<gene>
    <name evidence="10" type="ORF">AZ34_14275</name>
</gene>
<keyword evidence="4" id="KW-0997">Cell inner membrane</keyword>
<protein>
    <submittedName>
        <fullName evidence="10">YeeE/YedE family protein family</fullName>
    </submittedName>
</protein>
<dbReference type="AlphaFoldDB" id="A0A016XJ63"/>
<organism evidence="10 11">
    <name type="scientific">Hylemonella gracilis str. Niagara R</name>
    <dbReference type="NCBI Taxonomy" id="1458275"/>
    <lineage>
        <taxon>Bacteria</taxon>
        <taxon>Pseudomonadati</taxon>
        <taxon>Pseudomonadota</taxon>
        <taxon>Betaproteobacteria</taxon>
        <taxon>Burkholderiales</taxon>
        <taxon>Comamonadaceae</taxon>
        <taxon>Hylemonella</taxon>
    </lineage>
</organism>
<evidence type="ECO:0000313" key="11">
    <source>
        <dbReference type="Proteomes" id="UP000023268"/>
    </source>
</evidence>
<comment type="subcellular location">
    <subcellularLocation>
        <location evidence="1">Cell inner membrane</location>
        <topology evidence="1">Multi-pass membrane protein</topology>
    </subcellularLocation>
</comment>
<evidence type="ECO:0000256" key="3">
    <source>
        <dbReference type="ARBA" id="ARBA00022475"/>
    </source>
</evidence>
<dbReference type="Pfam" id="PF04143">
    <property type="entry name" value="Sulf_transp"/>
    <property type="match status" value="1"/>
</dbReference>
<dbReference type="eggNOG" id="COG2391">
    <property type="taxonomic scope" value="Bacteria"/>
</dbReference>
<keyword evidence="5 9" id="KW-0812">Transmembrane</keyword>
<evidence type="ECO:0000256" key="8">
    <source>
        <dbReference type="ARBA" id="ARBA00035655"/>
    </source>
</evidence>
<dbReference type="Proteomes" id="UP000023268">
    <property type="component" value="Unassembled WGS sequence"/>
</dbReference>
<dbReference type="EMBL" id="JEMG01000001">
    <property type="protein sequence ID" value="EYC52114.1"/>
    <property type="molecule type" value="Genomic_DNA"/>
</dbReference>
<dbReference type="STRING" id="1458275.AZ34_14275"/>
<sequence>MDTSTLLNTLFPTGWGHYLAGGLLVGAGTALLFVCTGRIGGMSSVFSSTWSWLVRRPYFQAARYLETRGWRLVYAAGLIVGALVWWLGFSDGEALGTSVPAWQLLLGGFFVGYGARLSNGCTSGHGICGLGSLQLPSLGAVLTFMATAFLTANAVAYLSARFA</sequence>
<keyword evidence="6 9" id="KW-1133">Transmembrane helix</keyword>
<reference evidence="10 11" key="1">
    <citation type="submission" date="2014-02" db="EMBL/GenBank/DDBJ databases">
        <title>Draft Genome of Hylemonella gracilis isolated from the Niagara River.</title>
        <authorList>
            <person name="Pawlowski D.R."/>
            <person name="Koudelka G.B."/>
        </authorList>
    </citation>
    <scope>NUCLEOTIDE SEQUENCE [LARGE SCALE GENOMIC DNA]</scope>
    <source>
        <strain evidence="10 11">Niagara R</strain>
    </source>
</reference>
<comment type="caution">
    <text evidence="10">The sequence shown here is derived from an EMBL/GenBank/DDBJ whole genome shotgun (WGS) entry which is preliminary data.</text>
</comment>
<name>A0A016XJ63_9BURK</name>
<evidence type="ECO:0000256" key="1">
    <source>
        <dbReference type="ARBA" id="ARBA00004429"/>
    </source>
</evidence>
<dbReference type="GO" id="GO:0005886">
    <property type="term" value="C:plasma membrane"/>
    <property type="evidence" value="ECO:0007669"/>
    <property type="project" value="UniProtKB-SubCell"/>
</dbReference>
<keyword evidence="3" id="KW-1003">Cell membrane</keyword>
<dbReference type="OrthoDB" id="9814020at2"/>
<evidence type="ECO:0000256" key="6">
    <source>
        <dbReference type="ARBA" id="ARBA00022989"/>
    </source>
</evidence>
<evidence type="ECO:0000256" key="9">
    <source>
        <dbReference type="SAM" id="Phobius"/>
    </source>
</evidence>
<evidence type="ECO:0000256" key="7">
    <source>
        <dbReference type="ARBA" id="ARBA00023136"/>
    </source>
</evidence>
<evidence type="ECO:0000256" key="2">
    <source>
        <dbReference type="ARBA" id="ARBA00022448"/>
    </source>
</evidence>
<feature type="transmembrane region" description="Helical" evidence="9">
    <location>
        <begin position="15"/>
        <end position="34"/>
    </location>
</feature>
<evidence type="ECO:0000256" key="4">
    <source>
        <dbReference type="ARBA" id="ARBA00022519"/>
    </source>
</evidence>